<accession>A0A8S5SZ15</accession>
<organism evidence="1">
    <name type="scientific">Siphoviridae sp. ctzlI32</name>
    <dbReference type="NCBI Taxonomy" id="2827981"/>
    <lineage>
        <taxon>Viruses</taxon>
        <taxon>Duplodnaviria</taxon>
        <taxon>Heunggongvirae</taxon>
        <taxon>Uroviricota</taxon>
        <taxon>Caudoviricetes</taxon>
    </lineage>
</organism>
<protein>
    <submittedName>
        <fullName evidence="1">PROTEIN HIPA</fullName>
    </submittedName>
</protein>
<name>A0A8S5SZ15_9CAUD</name>
<reference evidence="1" key="1">
    <citation type="journal article" date="2021" name="Proc. Natl. Acad. Sci. U.S.A.">
        <title>A Catalog of Tens of Thousands of Viruses from Human Metagenomes Reveals Hidden Associations with Chronic Diseases.</title>
        <authorList>
            <person name="Tisza M.J."/>
            <person name="Buck C.B."/>
        </authorList>
    </citation>
    <scope>NUCLEOTIDE SEQUENCE</scope>
    <source>
        <strain evidence="1">CtzlI32</strain>
    </source>
</reference>
<sequence>MDVLEQKLKDYILSRYKSIREFALNIEMPYSTIDTILKRGINKASVGNILKICQSLGISADALADGEITETDKERDLIHEPTFRNKLCTVSSTLHIPFDAFEDFFTRNTKYSLHYLRKLDTNELIDFFSSVFQEDKSSVAIPSSVGNNEREISHDLDKLIEEIKNDKEGPLYYKGEPLDEKHLELLSNALELALNEVKKRNRVVPFTKEYFEPQAAHERTDIEVTDEMRKTDDDIMDDDDFWK</sequence>
<dbReference type="Gene3D" id="1.10.260.40">
    <property type="entry name" value="lambda repressor-like DNA-binding domains"/>
    <property type="match status" value="1"/>
</dbReference>
<dbReference type="CDD" id="cd00093">
    <property type="entry name" value="HTH_XRE"/>
    <property type="match status" value="1"/>
</dbReference>
<evidence type="ECO:0000313" key="1">
    <source>
        <dbReference type="EMBL" id="DAF55935.1"/>
    </source>
</evidence>
<dbReference type="InterPro" id="IPR010982">
    <property type="entry name" value="Lambda_DNA-bd_dom_sf"/>
</dbReference>
<dbReference type="InterPro" id="IPR001387">
    <property type="entry name" value="Cro/C1-type_HTH"/>
</dbReference>
<dbReference type="GO" id="GO:0003677">
    <property type="term" value="F:DNA binding"/>
    <property type="evidence" value="ECO:0007669"/>
    <property type="project" value="InterPro"/>
</dbReference>
<dbReference type="EMBL" id="BK032703">
    <property type="protein sequence ID" value="DAF55935.1"/>
    <property type="molecule type" value="Genomic_DNA"/>
</dbReference>
<proteinExistence type="predicted"/>